<organism evidence="2 3">
    <name type="scientific">Pisolithus microcarpus 441</name>
    <dbReference type="NCBI Taxonomy" id="765257"/>
    <lineage>
        <taxon>Eukaryota</taxon>
        <taxon>Fungi</taxon>
        <taxon>Dikarya</taxon>
        <taxon>Basidiomycota</taxon>
        <taxon>Agaricomycotina</taxon>
        <taxon>Agaricomycetes</taxon>
        <taxon>Agaricomycetidae</taxon>
        <taxon>Boletales</taxon>
        <taxon>Sclerodermatineae</taxon>
        <taxon>Pisolithaceae</taxon>
        <taxon>Pisolithus</taxon>
    </lineage>
</organism>
<dbReference type="HOGENOM" id="CLU_1759538_0_0_1"/>
<proteinExistence type="predicted"/>
<gene>
    <name evidence="2" type="ORF">PISMIDRAFT_366466</name>
</gene>
<dbReference type="Proteomes" id="UP000054018">
    <property type="component" value="Unassembled WGS sequence"/>
</dbReference>
<name>A0A0C9YIL8_9AGAM</name>
<dbReference type="AlphaFoldDB" id="A0A0C9YIL8"/>
<evidence type="ECO:0000313" key="3">
    <source>
        <dbReference type="Proteomes" id="UP000054018"/>
    </source>
</evidence>
<feature type="signal peptide" evidence="1">
    <location>
        <begin position="1"/>
        <end position="33"/>
    </location>
</feature>
<reference evidence="2 3" key="1">
    <citation type="submission" date="2014-04" db="EMBL/GenBank/DDBJ databases">
        <authorList>
            <consortium name="DOE Joint Genome Institute"/>
            <person name="Kuo A."/>
            <person name="Kohler A."/>
            <person name="Costa M.D."/>
            <person name="Nagy L.G."/>
            <person name="Floudas D."/>
            <person name="Copeland A."/>
            <person name="Barry K.W."/>
            <person name="Cichocki N."/>
            <person name="Veneault-Fourrey C."/>
            <person name="LaButti K."/>
            <person name="Lindquist E.A."/>
            <person name="Lipzen A."/>
            <person name="Lundell T."/>
            <person name="Morin E."/>
            <person name="Murat C."/>
            <person name="Sun H."/>
            <person name="Tunlid A."/>
            <person name="Henrissat B."/>
            <person name="Grigoriev I.V."/>
            <person name="Hibbett D.S."/>
            <person name="Martin F."/>
            <person name="Nordberg H.P."/>
            <person name="Cantor M.N."/>
            <person name="Hua S.X."/>
        </authorList>
    </citation>
    <scope>NUCLEOTIDE SEQUENCE [LARGE SCALE GENOMIC DNA]</scope>
    <source>
        <strain evidence="2 3">441</strain>
    </source>
</reference>
<sequence length="148" mass="16760">MLMCGHQPTCPQGRAVRTVFRILTISLAIASWAIPRKMESAAPNYEHQLRPLCTCSWLPNPSRCQWLIRIGEPEPPEMAGSEDHQCRLHASIKVFRCGHQQDSPAEQMGIDHEPQTAPKRVIRWVRCPTPCVRQAANMTVLSKRKLPS</sequence>
<feature type="chain" id="PRO_5002206447" evidence="1">
    <location>
        <begin position="34"/>
        <end position="148"/>
    </location>
</feature>
<evidence type="ECO:0000256" key="1">
    <source>
        <dbReference type="SAM" id="SignalP"/>
    </source>
</evidence>
<keyword evidence="3" id="KW-1185">Reference proteome</keyword>
<evidence type="ECO:0000313" key="2">
    <source>
        <dbReference type="EMBL" id="KIK24905.1"/>
    </source>
</evidence>
<accession>A0A0C9YIL8</accession>
<dbReference type="EMBL" id="KN833712">
    <property type="protein sequence ID" value="KIK24905.1"/>
    <property type="molecule type" value="Genomic_DNA"/>
</dbReference>
<protein>
    <submittedName>
        <fullName evidence="2">Uncharacterized protein</fullName>
    </submittedName>
</protein>
<reference evidence="3" key="2">
    <citation type="submission" date="2015-01" db="EMBL/GenBank/DDBJ databases">
        <title>Evolutionary Origins and Diversification of the Mycorrhizal Mutualists.</title>
        <authorList>
            <consortium name="DOE Joint Genome Institute"/>
            <consortium name="Mycorrhizal Genomics Consortium"/>
            <person name="Kohler A."/>
            <person name="Kuo A."/>
            <person name="Nagy L.G."/>
            <person name="Floudas D."/>
            <person name="Copeland A."/>
            <person name="Barry K.W."/>
            <person name="Cichocki N."/>
            <person name="Veneault-Fourrey C."/>
            <person name="LaButti K."/>
            <person name="Lindquist E.A."/>
            <person name="Lipzen A."/>
            <person name="Lundell T."/>
            <person name="Morin E."/>
            <person name="Murat C."/>
            <person name="Riley R."/>
            <person name="Ohm R."/>
            <person name="Sun H."/>
            <person name="Tunlid A."/>
            <person name="Henrissat B."/>
            <person name="Grigoriev I.V."/>
            <person name="Hibbett D.S."/>
            <person name="Martin F."/>
        </authorList>
    </citation>
    <scope>NUCLEOTIDE SEQUENCE [LARGE SCALE GENOMIC DNA]</scope>
    <source>
        <strain evidence="3">441</strain>
    </source>
</reference>
<keyword evidence="1" id="KW-0732">Signal</keyword>